<gene>
    <name evidence="5" type="ORF">MUK42_08378</name>
</gene>
<dbReference type="OrthoDB" id="1678912at2759"/>
<sequence length="237" mass="27302">MLCFERGEIPGVLVPWLYIGMCFSSFCWHVEDHHLSLLNYLHWGAPKIWYGVPGKCVEVIRYYEKASTRPIRRTTRLASQSCNSFLPYLFSLHECYLVKMMKNPSDNARWKKFFSSDGILAKTLKIFLCRYDIRELNVLFDALGGKPSAVHRWGSFDLGLSLSSYISREKTHEPNLIGLTDKEEREQKDNEPVTKEPSLGVDKNFDLGNPNMTSSSFLDQQLIWEGPRNTTLLQING</sequence>
<feature type="compositionally biased region" description="Basic and acidic residues" evidence="3">
    <location>
        <begin position="180"/>
        <end position="194"/>
    </location>
</feature>
<evidence type="ECO:0000313" key="6">
    <source>
        <dbReference type="Proteomes" id="UP001055439"/>
    </source>
</evidence>
<evidence type="ECO:0000259" key="4">
    <source>
        <dbReference type="PROSITE" id="PS51184"/>
    </source>
</evidence>
<comment type="subcellular location">
    <subcellularLocation>
        <location evidence="1">Nucleus</location>
    </subcellularLocation>
</comment>
<evidence type="ECO:0000256" key="2">
    <source>
        <dbReference type="ARBA" id="ARBA00023242"/>
    </source>
</evidence>
<dbReference type="GO" id="GO:0010468">
    <property type="term" value="P:regulation of gene expression"/>
    <property type="evidence" value="ECO:0007669"/>
    <property type="project" value="TreeGrafter"/>
</dbReference>
<evidence type="ECO:0000256" key="1">
    <source>
        <dbReference type="ARBA" id="ARBA00004123"/>
    </source>
</evidence>
<reference evidence="5" key="1">
    <citation type="submission" date="2022-05" db="EMBL/GenBank/DDBJ databases">
        <title>The Musa troglodytarum L. genome provides insights into the mechanism of non-climacteric behaviour and enrichment of carotenoids.</title>
        <authorList>
            <person name="Wang J."/>
        </authorList>
    </citation>
    <scope>NUCLEOTIDE SEQUENCE</scope>
    <source>
        <tissue evidence="5">Leaf</tissue>
    </source>
</reference>
<dbReference type="GO" id="GO:0000785">
    <property type="term" value="C:chromatin"/>
    <property type="evidence" value="ECO:0007669"/>
    <property type="project" value="TreeGrafter"/>
</dbReference>
<dbReference type="PANTHER" id="PTHR10694:SF113">
    <property type="entry name" value="PROTEIN JUMONJI"/>
    <property type="match status" value="1"/>
</dbReference>
<accession>A0A9E7JC97</accession>
<dbReference type="PANTHER" id="PTHR10694">
    <property type="entry name" value="LYSINE-SPECIFIC DEMETHYLASE"/>
    <property type="match status" value="1"/>
</dbReference>
<evidence type="ECO:0000313" key="5">
    <source>
        <dbReference type="EMBL" id="URD75868.1"/>
    </source>
</evidence>
<evidence type="ECO:0000256" key="3">
    <source>
        <dbReference type="SAM" id="MobiDB-lite"/>
    </source>
</evidence>
<dbReference type="Pfam" id="PF02373">
    <property type="entry name" value="JmjC"/>
    <property type="match status" value="1"/>
</dbReference>
<feature type="domain" description="JmjC" evidence="4">
    <location>
        <begin position="1"/>
        <end position="237"/>
    </location>
</feature>
<dbReference type="Proteomes" id="UP001055439">
    <property type="component" value="Chromosome 1"/>
</dbReference>
<keyword evidence="2" id="KW-0539">Nucleus</keyword>
<feature type="region of interest" description="Disordered" evidence="3">
    <location>
        <begin position="176"/>
        <end position="202"/>
    </location>
</feature>
<protein>
    <submittedName>
        <fullName evidence="5">FYRC</fullName>
    </submittedName>
</protein>
<dbReference type="GO" id="GO:0005634">
    <property type="term" value="C:nucleus"/>
    <property type="evidence" value="ECO:0007669"/>
    <property type="project" value="UniProtKB-SubCell"/>
</dbReference>
<proteinExistence type="predicted"/>
<dbReference type="PROSITE" id="PS51184">
    <property type="entry name" value="JMJC"/>
    <property type="match status" value="1"/>
</dbReference>
<dbReference type="InterPro" id="IPR003347">
    <property type="entry name" value="JmjC_dom"/>
</dbReference>
<keyword evidence="6" id="KW-1185">Reference proteome</keyword>
<dbReference type="AlphaFoldDB" id="A0A9E7JC97"/>
<dbReference type="SUPFAM" id="SSF51197">
    <property type="entry name" value="Clavaminate synthase-like"/>
    <property type="match status" value="1"/>
</dbReference>
<name>A0A9E7JC97_9LILI</name>
<organism evidence="5 6">
    <name type="scientific">Musa troglodytarum</name>
    <name type="common">fe'i banana</name>
    <dbReference type="NCBI Taxonomy" id="320322"/>
    <lineage>
        <taxon>Eukaryota</taxon>
        <taxon>Viridiplantae</taxon>
        <taxon>Streptophyta</taxon>
        <taxon>Embryophyta</taxon>
        <taxon>Tracheophyta</taxon>
        <taxon>Spermatophyta</taxon>
        <taxon>Magnoliopsida</taxon>
        <taxon>Liliopsida</taxon>
        <taxon>Zingiberales</taxon>
        <taxon>Musaceae</taxon>
        <taxon>Musa</taxon>
    </lineage>
</organism>
<dbReference type="EMBL" id="CP097502">
    <property type="protein sequence ID" value="URD75868.1"/>
    <property type="molecule type" value="Genomic_DNA"/>
</dbReference>
<dbReference type="Gene3D" id="2.60.120.650">
    <property type="entry name" value="Cupin"/>
    <property type="match status" value="1"/>
</dbReference>
<dbReference type="GO" id="GO:0034647">
    <property type="term" value="F:histone H3K4me/H3K4me2/H3K4me3 demethylase activity"/>
    <property type="evidence" value="ECO:0007669"/>
    <property type="project" value="TreeGrafter"/>
</dbReference>